<keyword evidence="3" id="KW-1185">Reference proteome</keyword>
<feature type="signal peptide" evidence="1">
    <location>
        <begin position="1"/>
        <end position="29"/>
    </location>
</feature>
<evidence type="ECO:0008006" key="4">
    <source>
        <dbReference type="Google" id="ProtNLM"/>
    </source>
</evidence>
<dbReference type="RefSeq" id="WP_330507345.1">
    <property type="nucleotide sequence ID" value="NZ_JAZDUE010000027.1"/>
</dbReference>
<feature type="chain" id="PRO_5047220737" description="Secreted protein" evidence="1">
    <location>
        <begin position="30"/>
        <end position="149"/>
    </location>
</feature>
<gene>
    <name evidence="2" type="ORF">V1Y59_22945</name>
</gene>
<proteinExistence type="predicted"/>
<sequence length="149" mass="15894">MGRRSVAVALTTAAVAVGVSTGAAAPAQAAVRTQPVGQNCWGLSPHFVDIPLNGGATVRTDPRRPGSFSIWGVGKSFFSYTTDTWVTVLHFPTGHTETFHRRWQPSLDDLPGYRIDDLRASGPIRVTMRSVTRGPVPRPPLICSGTAVA</sequence>
<comment type="caution">
    <text evidence="2">The sequence shown here is derived from an EMBL/GenBank/DDBJ whole genome shotgun (WGS) entry which is preliminary data.</text>
</comment>
<evidence type="ECO:0000256" key="1">
    <source>
        <dbReference type="SAM" id="SignalP"/>
    </source>
</evidence>
<organism evidence="2 3">
    <name type="scientific">Gordonia prachuapensis</name>
    <dbReference type="NCBI Taxonomy" id="3115651"/>
    <lineage>
        <taxon>Bacteria</taxon>
        <taxon>Bacillati</taxon>
        <taxon>Actinomycetota</taxon>
        <taxon>Actinomycetes</taxon>
        <taxon>Mycobacteriales</taxon>
        <taxon>Gordoniaceae</taxon>
        <taxon>Gordonia</taxon>
    </lineage>
</organism>
<name>A0ABU7N055_9ACTN</name>
<protein>
    <recommendedName>
        <fullName evidence="4">Secreted protein</fullName>
    </recommendedName>
</protein>
<dbReference type="Proteomes" id="UP001335729">
    <property type="component" value="Unassembled WGS sequence"/>
</dbReference>
<evidence type="ECO:0000313" key="3">
    <source>
        <dbReference type="Proteomes" id="UP001335729"/>
    </source>
</evidence>
<accession>A0ABU7N055</accession>
<dbReference type="EMBL" id="JAZDUE010000027">
    <property type="protein sequence ID" value="MEE4025957.1"/>
    <property type="molecule type" value="Genomic_DNA"/>
</dbReference>
<keyword evidence="1" id="KW-0732">Signal</keyword>
<reference evidence="2 3" key="1">
    <citation type="submission" date="2024-01" db="EMBL/GenBank/DDBJ databases">
        <title>Draft genome sequence of Gordonia sp. PKS22-38.</title>
        <authorList>
            <person name="Suphannarot A."/>
            <person name="Mingma R."/>
        </authorList>
    </citation>
    <scope>NUCLEOTIDE SEQUENCE [LARGE SCALE GENOMIC DNA]</scope>
    <source>
        <strain evidence="2 3">PKS22-38</strain>
    </source>
</reference>
<evidence type="ECO:0000313" key="2">
    <source>
        <dbReference type="EMBL" id="MEE4025957.1"/>
    </source>
</evidence>